<sequence>MAKAPKRTHRAGPAGLAPTRFVAYRLNYSPGIIVDKLEIVWSSAMDEYEKLTLEILLDRYPVVRVNEERGPAHLEAELGGPEPDGRMARKVSLDQLIDALIDIRKTMTSGK</sequence>
<dbReference type="EMBL" id="CADIKF010000009">
    <property type="protein sequence ID" value="CAB3752809.1"/>
    <property type="molecule type" value="Genomic_DNA"/>
</dbReference>
<protein>
    <submittedName>
        <fullName evidence="1">Uncharacterized protein</fullName>
    </submittedName>
</protein>
<accession>A0A6J5DEY1</accession>
<dbReference type="AlphaFoldDB" id="A0A6J5DEY1"/>
<dbReference type="Proteomes" id="UP000494329">
    <property type="component" value="Unassembled WGS sequence"/>
</dbReference>
<proteinExistence type="predicted"/>
<reference evidence="1 2" key="1">
    <citation type="submission" date="2020-04" db="EMBL/GenBank/DDBJ databases">
        <authorList>
            <person name="De Canck E."/>
        </authorList>
    </citation>
    <scope>NUCLEOTIDE SEQUENCE [LARGE SCALE GENOMIC DNA]</scope>
    <source>
        <strain evidence="1 2">LMG 29739</strain>
    </source>
</reference>
<evidence type="ECO:0000313" key="1">
    <source>
        <dbReference type="EMBL" id="CAB3752809.1"/>
    </source>
</evidence>
<keyword evidence="2" id="KW-1185">Reference proteome</keyword>
<evidence type="ECO:0000313" key="2">
    <source>
        <dbReference type="Proteomes" id="UP000494329"/>
    </source>
</evidence>
<gene>
    <name evidence="1" type="ORF">LMG29739_01591</name>
</gene>
<dbReference type="RefSeq" id="WP_175110333.1">
    <property type="nucleotide sequence ID" value="NZ_CADIKF010000009.1"/>
</dbReference>
<organism evidence="1 2">
    <name type="scientific">Paraburkholderia solisilvae</name>
    <dbReference type="NCBI Taxonomy" id="624376"/>
    <lineage>
        <taxon>Bacteria</taxon>
        <taxon>Pseudomonadati</taxon>
        <taxon>Pseudomonadota</taxon>
        <taxon>Betaproteobacteria</taxon>
        <taxon>Burkholderiales</taxon>
        <taxon>Burkholderiaceae</taxon>
        <taxon>Paraburkholderia</taxon>
    </lineage>
</organism>
<name>A0A6J5DEY1_9BURK</name>